<evidence type="ECO:0000313" key="1">
    <source>
        <dbReference type="EMBL" id="GAA0173608.1"/>
    </source>
</evidence>
<organism evidence="1 2">
    <name type="scientific">Lithospermum erythrorhizon</name>
    <name type="common">Purple gromwell</name>
    <name type="synonym">Lithospermum officinale var. erythrorhizon</name>
    <dbReference type="NCBI Taxonomy" id="34254"/>
    <lineage>
        <taxon>Eukaryota</taxon>
        <taxon>Viridiplantae</taxon>
        <taxon>Streptophyta</taxon>
        <taxon>Embryophyta</taxon>
        <taxon>Tracheophyta</taxon>
        <taxon>Spermatophyta</taxon>
        <taxon>Magnoliopsida</taxon>
        <taxon>eudicotyledons</taxon>
        <taxon>Gunneridae</taxon>
        <taxon>Pentapetalae</taxon>
        <taxon>asterids</taxon>
        <taxon>lamiids</taxon>
        <taxon>Boraginales</taxon>
        <taxon>Boraginaceae</taxon>
        <taxon>Boraginoideae</taxon>
        <taxon>Lithospermeae</taxon>
        <taxon>Lithospermum</taxon>
    </lineage>
</organism>
<evidence type="ECO:0008006" key="3">
    <source>
        <dbReference type="Google" id="ProtNLM"/>
    </source>
</evidence>
<dbReference type="PANTHER" id="PTHR31286:SF180">
    <property type="entry name" value="OS10G0362600 PROTEIN"/>
    <property type="match status" value="1"/>
</dbReference>
<proteinExistence type="predicted"/>
<dbReference type="PANTHER" id="PTHR31286">
    <property type="entry name" value="GLYCINE-RICH CELL WALL STRUCTURAL PROTEIN 1.8-LIKE"/>
    <property type="match status" value="1"/>
</dbReference>
<dbReference type="EMBL" id="BAABME010008684">
    <property type="protein sequence ID" value="GAA0173608.1"/>
    <property type="molecule type" value="Genomic_DNA"/>
</dbReference>
<protein>
    <recommendedName>
        <fullName evidence="3">DUF4283 domain-containing protein</fullName>
    </recommendedName>
</protein>
<sequence>MGTNPSIGAMSNFIKSQWSEFKFKSDEDCDNMLAAGPWMLVRGPIILKSWTSDTNLEKKGAEKVSIWIRIPHLSFQFWNAEMFSKIASDISTPLYADGATTDVTTRPGRPP</sequence>
<dbReference type="AlphaFoldDB" id="A0AAV3REE6"/>
<evidence type="ECO:0000313" key="2">
    <source>
        <dbReference type="Proteomes" id="UP001454036"/>
    </source>
</evidence>
<dbReference type="Proteomes" id="UP001454036">
    <property type="component" value="Unassembled WGS sequence"/>
</dbReference>
<name>A0AAV3REE6_LITER</name>
<gene>
    <name evidence="1" type="ORF">LIER_27188</name>
</gene>
<reference evidence="1 2" key="1">
    <citation type="submission" date="2024-01" db="EMBL/GenBank/DDBJ databases">
        <title>The complete chloroplast genome sequence of Lithospermum erythrorhizon: insights into the phylogenetic relationship among Boraginaceae species and the maternal lineages of purple gromwells.</title>
        <authorList>
            <person name="Okada T."/>
            <person name="Watanabe K."/>
        </authorList>
    </citation>
    <scope>NUCLEOTIDE SEQUENCE [LARGE SCALE GENOMIC DNA]</scope>
</reference>
<accession>A0AAV3REE6</accession>
<dbReference type="InterPro" id="IPR040256">
    <property type="entry name" value="At4g02000-like"/>
</dbReference>
<keyword evidence="2" id="KW-1185">Reference proteome</keyword>
<comment type="caution">
    <text evidence="1">The sequence shown here is derived from an EMBL/GenBank/DDBJ whole genome shotgun (WGS) entry which is preliminary data.</text>
</comment>